<evidence type="ECO:0000313" key="17">
    <source>
        <dbReference type="EMBL" id="CAB4588820.1"/>
    </source>
</evidence>
<name>A0A6J6FJQ8_9ZZZZ</name>
<dbReference type="SMART" id="SM00904">
    <property type="entry name" value="Flavokinase"/>
    <property type="match status" value="1"/>
</dbReference>
<dbReference type="PIRSF" id="PIRSF004491">
    <property type="entry name" value="FAD_Synth"/>
    <property type="match status" value="1"/>
</dbReference>
<comment type="pathway">
    <text evidence="1">Cofactor biosynthesis; FAD biosynthesis; FAD from FMN: step 1/1.</text>
</comment>
<dbReference type="GO" id="GO:0009398">
    <property type="term" value="P:FMN biosynthetic process"/>
    <property type="evidence" value="ECO:0007669"/>
    <property type="project" value="UniProtKB-UniPathway"/>
</dbReference>
<dbReference type="InterPro" id="IPR014729">
    <property type="entry name" value="Rossmann-like_a/b/a_fold"/>
</dbReference>
<dbReference type="Gene3D" id="2.40.30.30">
    <property type="entry name" value="Riboflavin kinase-like"/>
    <property type="match status" value="1"/>
</dbReference>
<gene>
    <name evidence="17" type="ORF">UFOPK1788_00405</name>
</gene>
<evidence type="ECO:0000259" key="16">
    <source>
        <dbReference type="SMART" id="SM00904"/>
    </source>
</evidence>
<reference evidence="17" key="1">
    <citation type="submission" date="2020-05" db="EMBL/GenBank/DDBJ databases">
        <authorList>
            <person name="Chiriac C."/>
            <person name="Salcher M."/>
            <person name="Ghai R."/>
            <person name="Kavagutti S V."/>
        </authorList>
    </citation>
    <scope>NUCLEOTIDE SEQUENCE</scope>
</reference>
<keyword evidence="10" id="KW-0548">Nucleotidyltransferase</keyword>
<dbReference type="Pfam" id="PF06574">
    <property type="entry name" value="FAD_syn"/>
    <property type="match status" value="1"/>
</dbReference>
<evidence type="ECO:0000256" key="1">
    <source>
        <dbReference type="ARBA" id="ARBA00004726"/>
    </source>
</evidence>
<protein>
    <recommendedName>
        <fullName evidence="6">Bifunctional riboflavin kinase/FMN adenylyltransferase</fullName>
        <ecNumber evidence="4">2.7.1.26</ecNumber>
        <ecNumber evidence="5">2.7.7.2</ecNumber>
    </recommendedName>
</protein>
<dbReference type="GO" id="GO:0008531">
    <property type="term" value="F:riboflavin kinase activity"/>
    <property type="evidence" value="ECO:0007669"/>
    <property type="project" value="UniProtKB-EC"/>
</dbReference>
<evidence type="ECO:0000256" key="9">
    <source>
        <dbReference type="ARBA" id="ARBA00022679"/>
    </source>
</evidence>
<proteinExistence type="inferred from homology"/>
<keyword evidence="7" id="KW-0285">Flavoprotein</keyword>
<keyword evidence="15" id="KW-0511">Multifunctional enzyme</keyword>
<sequence>MNVLVPRDGVPSAVTIGKFDGVHRGHRAVIDQLSARSHGARVVVVTFDRNPLSVVDPSRVPDQVVSTSQKVEALEALGVDLVVVLPFTDDFRELGAEEFVRTILVEGLSATTVMVGRDFRYGKDGAGTVDTLIADSHSSGFEVVVVGDVCVDAGSERISSSLIRDALSVGDVERAAHLLGRPHSVRGEVVRGHQRGRELGYPTANLEEHCEGFVPAPGVYAGTLEVGGETYFAGISVGTNPTFTDVERLQVEAHALDADFDAYGLTGTITFTHRLRDTLKFDGVESLIAAMDQDILDIRELMAAGELTLN</sequence>
<evidence type="ECO:0000256" key="8">
    <source>
        <dbReference type="ARBA" id="ARBA00022643"/>
    </source>
</evidence>
<dbReference type="SUPFAM" id="SSF82114">
    <property type="entry name" value="Riboflavin kinase-like"/>
    <property type="match status" value="1"/>
</dbReference>
<dbReference type="FunFam" id="3.40.50.620:FF:000021">
    <property type="entry name" value="Riboflavin biosynthesis protein"/>
    <property type="match status" value="1"/>
</dbReference>
<dbReference type="GO" id="GO:0003919">
    <property type="term" value="F:FMN adenylyltransferase activity"/>
    <property type="evidence" value="ECO:0007669"/>
    <property type="project" value="UniProtKB-EC"/>
</dbReference>
<comment type="pathway">
    <text evidence="2">Cofactor biosynthesis; FMN biosynthesis; FMN from riboflavin (ATP route): step 1/1.</text>
</comment>
<dbReference type="SUPFAM" id="SSF52374">
    <property type="entry name" value="Nucleotidylyl transferase"/>
    <property type="match status" value="1"/>
</dbReference>
<keyword evidence="9" id="KW-0808">Transferase</keyword>
<evidence type="ECO:0000256" key="12">
    <source>
        <dbReference type="ARBA" id="ARBA00022777"/>
    </source>
</evidence>
<dbReference type="InterPro" id="IPR023465">
    <property type="entry name" value="Riboflavin_kinase_dom_sf"/>
</dbReference>
<evidence type="ECO:0000256" key="11">
    <source>
        <dbReference type="ARBA" id="ARBA00022741"/>
    </source>
</evidence>
<dbReference type="GO" id="GO:0009231">
    <property type="term" value="P:riboflavin biosynthetic process"/>
    <property type="evidence" value="ECO:0007669"/>
    <property type="project" value="InterPro"/>
</dbReference>
<evidence type="ECO:0000256" key="4">
    <source>
        <dbReference type="ARBA" id="ARBA00012105"/>
    </source>
</evidence>
<dbReference type="AlphaFoldDB" id="A0A6J6FJQ8"/>
<dbReference type="UniPathway" id="UPA00276">
    <property type="reaction ID" value="UER00406"/>
</dbReference>
<dbReference type="NCBIfam" id="NF004160">
    <property type="entry name" value="PRK05627.1-3"/>
    <property type="match status" value="1"/>
</dbReference>
<accession>A0A6J6FJQ8</accession>
<evidence type="ECO:0000256" key="7">
    <source>
        <dbReference type="ARBA" id="ARBA00022630"/>
    </source>
</evidence>
<evidence type="ECO:0000256" key="3">
    <source>
        <dbReference type="ARBA" id="ARBA00010214"/>
    </source>
</evidence>
<comment type="similarity">
    <text evidence="3">Belongs to the RibF family.</text>
</comment>
<evidence type="ECO:0000256" key="14">
    <source>
        <dbReference type="ARBA" id="ARBA00022840"/>
    </source>
</evidence>
<evidence type="ECO:0000256" key="13">
    <source>
        <dbReference type="ARBA" id="ARBA00022827"/>
    </source>
</evidence>
<dbReference type="GO" id="GO:0005524">
    <property type="term" value="F:ATP binding"/>
    <property type="evidence" value="ECO:0007669"/>
    <property type="project" value="UniProtKB-KW"/>
</dbReference>
<feature type="domain" description="Riboflavin kinase" evidence="16">
    <location>
        <begin position="178"/>
        <end position="303"/>
    </location>
</feature>
<dbReference type="NCBIfam" id="TIGR00083">
    <property type="entry name" value="ribF"/>
    <property type="match status" value="1"/>
</dbReference>
<dbReference type="UniPathway" id="UPA00277">
    <property type="reaction ID" value="UER00407"/>
</dbReference>
<dbReference type="FunFam" id="2.40.30.30:FF:000003">
    <property type="entry name" value="Riboflavin biosynthesis protein"/>
    <property type="match status" value="1"/>
</dbReference>
<evidence type="ECO:0000256" key="6">
    <source>
        <dbReference type="ARBA" id="ARBA00018483"/>
    </source>
</evidence>
<dbReference type="Gene3D" id="3.40.50.620">
    <property type="entry name" value="HUPs"/>
    <property type="match status" value="1"/>
</dbReference>
<keyword evidence="11" id="KW-0547">Nucleotide-binding</keyword>
<dbReference type="CDD" id="cd02064">
    <property type="entry name" value="FAD_synthetase_N"/>
    <property type="match status" value="1"/>
</dbReference>
<dbReference type="EMBL" id="CAEZUE010000036">
    <property type="protein sequence ID" value="CAB4588820.1"/>
    <property type="molecule type" value="Genomic_DNA"/>
</dbReference>
<dbReference type="PANTHER" id="PTHR22749">
    <property type="entry name" value="RIBOFLAVIN KINASE/FMN ADENYLYLTRANSFERASE"/>
    <property type="match status" value="1"/>
</dbReference>
<dbReference type="InterPro" id="IPR015865">
    <property type="entry name" value="Riboflavin_kinase_bac/euk"/>
</dbReference>
<dbReference type="InterPro" id="IPR015864">
    <property type="entry name" value="FAD_synthase"/>
</dbReference>
<organism evidence="17">
    <name type="scientific">freshwater metagenome</name>
    <dbReference type="NCBI Taxonomy" id="449393"/>
    <lineage>
        <taxon>unclassified sequences</taxon>
        <taxon>metagenomes</taxon>
        <taxon>ecological metagenomes</taxon>
    </lineage>
</organism>
<dbReference type="Pfam" id="PF01687">
    <property type="entry name" value="Flavokinase"/>
    <property type="match status" value="1"/>
</dbReference>
<dbReference type="InterPro" id="IPR023468">
    <property type="entry name" value="Riboflavin_kinase"/>
</dbReference>
<dbReference type="InterPro" id="IPR002606">
    <property type="entry name" value="Riboflavin_kinase_bac"/>
</dbReference>
<dbReference type="PANTHER" id="PTHR22749:SF6">
    <property type="entry name" value="RIBOFLAVIN KINASE"/>
    <property type="match status" value="1"/>
</dbReference>
<evidence type="ECO:0000256" key="15">
    <source>
        <dbReference type="ARBA" id="ARBA00023268"/>
    </source>
</evidence>
<dbReference type="EC" id="2.7.7.2" evidence="5"/>
<keyword evidence="8" id="KW-0288">FMN</keyword>
<keyword evidence="13" id="KW-0274">FAD</keyword>
<evidence type="ECO:0000256" key="2">
    <source>
        <dbReference type="ARBA" id="ARBA00005201"/>
    </source>
</evidence>
<dbReference type="EC" id="2.7.1.26" evidence="4"/>
<dbReference type="GO" id="GO:0006747">
    <property type="term" value="P:FAD biosynthetic process"/>
    <property type="evidence" value="ECO:0007669"/>
    <property type="project" value="UniProtKB-UniPathway"/>
</dbReference>
<evidence type="ECO:0000256" key="5">
    <source>
        <dbReference type="ARBA" id="ARBA00012393"/>
    </source>
</evidence>
<keyword evidence="12" id="KW-0418">Kinase</keyword>
<keyword evidence="14" id="KW-0067">ATP-binding</keyword>
<evidence type="ECO:0000256" key="10">
    <source>
        <dbReference type="ARBA" id="ARBA00022695"/>
    </source>
</evidence>